<evidence type="ECO:0000256" key="6">
    <source>
        <dbReference type="ARBA" id="ARBA00023180"/>
    </source>
</evidence>
<dbReference type="PROSITE" id="PS50850">
    <property type="entry name" value="MFS"/>
    <property type="match status" value="1"/>
</dbReference>
<feature type="transmembrane region" description="Helical" evidence="8">
    <location>
        <begin position="396"/>
        <end position="414"/>
    </location>
</feature>
<accession>A0A420TNS6</accession>
<reference evidence="10 11" key="1">
    <citation type="journal article" date="2018" name="Sci. Rep.">
        <title>Characterisation of pathogen-specific regions and novel effector candidates in Fusarium oxysporum f. sp. cepae.</title>
        <authorList>
            <person name="Armitage A.D."/>
            <person name="Taylor A."/>
            <person name="Sobczyk M.K."/>
            <person name="Baxter L."/>
            <person name="Greenfield B.P."/>
            <person name="Bates H.J."/>
            <person name="Wilson F."/>
            <person name="Jackson A.C."/>
            <person name="Ott S."/>
            <person name="Harrison R.J."/>
            <person name="Clarkson J.P."/>
        </authorList>
    </citation>
    <scope>NUCLEOTIDE SEQUENCE [LARGE SCALE GENOMIC DNA]</scope>
    <source>
        <strain evidence="10 11">Fp_A8</strain>
    </source>
</reference>
<dbReference type="GO" id="GO:0016020">
    <property type="term" value="C:membrane"/>
    <property type="evidence" value="ECO:0007669"/>
    <property type="project" value="UniProtKB-SubCell"/>
</dbReference>
<evidence type="ECO:0000256" key="7">
    <source>
        <dbReference type="SAM" id="MobiDB-lite"/>
    </source>
</evidence>
<evidence type="ECO:0000256" key="3">
    <source>
        <dbReference type="ARBA" id="ARBA00022692"/>
    </source>
</evidence>
<protein>
    <recommendedName>
        <fullName evidence="9">Major facilitator superfamily (MFS) profile domain-containing protein</fullName>
    </recommendedName>
</protein>
<keyword evidence="5 8" id="KW-0472">Membrane</keyword>
<dbReference type="InterPro" id="IPR011701">
    <property type="entry name" value="MFS"/>
</dbReference>
<evidence type="ECO:0000313" key="11">
    <source>
        <dbReference type="Proteomes" id="UP000283569"/>
    </source>
</evidence>
<feature type="domain" description="Major facilitator superfamily (MFS) profile" evidence="9">
    <location>
        <begin position="73"/>
        <end position="485"/>
    </location>
</feature>
<evidence type="ECO:0000256" key="8">
    <source>
        <dbReference type="SAM" id="Phobius"/>
    </source>
</evidence>
<evidence type="ECO:0000256" key="1">
    <source>
        <dbReference type="ARBA" id="ARBA00004141"/>
    </source>
</evidence>
<dbReference type="AlphaFoldDB" id="A0A420TNS6"/>
<keyword evidence="2" id="KW-0813">Transport</keyword>
<evidence type="ECO:0000256" key="4">
    <source>
        <dbReference type="ARBA" id="ARBA00022989"/>
    </source>
</evidence>
<dbReference type="PANTHER" id="PTHR43791:SF62">
    <property type="entry name" value="MAJOR FACILITATOR SUPERFAMILY (MFS) PROFILE DOMAIN-CONTAINING PROTEIN"/>
    <property type="match status" value="1"/>
</dbReference>
<gene>
    <name evidence="10" type="ORF">BFJ72_g4614</name>
</gene>
<keyword evidence="3 8" id="KW-0812">Transmembrane</keyword>
<comment type="caution">
    <text evidence="10">The sequence shown here is derived from an EMBL/GenBank/DDBJ whole genome shotgun (WGS) entry which is preliminary data.</text>
</comment>
<dbReference type="GO" id="GO:0022857">
    <property type="term" value="F:transmembrane transporter activity"/>
    <property type="evidence" value="ECO:0007669"/>
    <property type="project" value="InterPro"/>
</dbReference>
<evidence type="ECO:0000256" key="5">
    <source>
        <dbReference type="ARBA" id="ARBA00023136"/>
    </source>
</evidence>
<dbReference type="FunFam" id="1.20.1250.20:FF:000013">
    <property type="entry name" value="MFS general substrate transporter"/>
    <property type="match status" value="1"/>
</dbReference>
<feature type="transmembrane region" description="Helical" evidence="8">
    <location>
        <begin position="139"/>
        <end position="159"/>
    </location>
</feature>
<dbReference type="PANTHER" id="PTHR43791">
    <property type="entry name" value="PERMEASE-RELATED"/>
    <property type="match status" value="1"/>
</dbReference>
<feature type="transmembrane region" description="Helical" evidence="8">
    <location>
        <begin position="369"/>
        <end position="390"/>
    </location>
</feature>
<feature type="transmembrane region" description="Helical" evidence="8">
    <location>
        <begin position="458"/>
        <end position="480"/>
    </location>
</feature>
<dbReference type="SUPFAM" id="SSF103473">
    <property type="entry name" value="MFS general substrate transporter"/>
    <property type="match status" value="1"/>
</dbReference>
<comment type="subcellular location">
    <subcellularLocation>
        <location evidence="1">Membrane</location>
        <topology evidence="1">Multi-pass membrane protein</topology>
    </subcellularLocation>
</comment>
<dbReference type="FunFam" id="1.20.1250.20:FF:000057">
    <property type="entry name" value="MFS general substrate transporter"/>
    <property type="match status" value="1"/>
</dbReference>
<sequence>MAASVSPTTGAPDKTKTKDYGGTENRITPVETVQDGDIEPTKFPVMDKVDKFGAHAKTDPREIRLVKKLDWYIMPVLWFMYTFNYLDRNAIINARLNNLEQDLGLKKTEYNTCVSILFVGYIAGQVPSNMMLNRVRPSWYMASFCLAWSIVSLLSFLANTFGKMVAVRFILGIVEAPFYPGALYIISMFYTRKEIAMRLAILTTGNMFSGSFAGLIAAGIFSGLDKVHGLAGWQWLFIIQGALSAVTALIAFWLLPDHPLTTRWLTEEERQLAHSRIFTDTTDVQEGTSVWVGLRDAAADWRTWALCLMYNLHISSLAFQNFLPTVIGTLGYSRTVTLALTCPPYLLAGAVGLLIAWTSGHWNERTWHITACKSIVLIGFIIPAVTNNFAARMLSIFLFVGFSFGINNIILSWISATLGQTNEKKAVAIAICNMLGNAANIYTPYLWPSSDSPHYLTAWIACICFAAGVILIAQLLKYALKAQNKRMRRDNPELTNFYVY</sequence>
<feature type="transmembrane region" description="Helical" evidence="8">
    <location>
        <begin position="335"/>
        <end position="357"/>
    </location>
</feature>
<evidence type="ECO:0000256" key="2">
    <source>
        <dbReference type="ARBA" id="ARBA00022448"/>
    </source>
</evidence>
<dbReference type="Gene3D" id="1.20.1250.20">
    <property type="entry name" value="MFS general substrate transporter like domains"/>
    <property type="match status" value="2"/>
</dbReference>
<feature type="transmembrane region" description="Helical" evidence="8">
    <location>
        <begin position="199"/>
        <end position="221"/>
    </location>
</feature>
<feature type="transmembrane region" description="Helical" evidence="8">
    <location>
        <begin position="165"/>
        <end position="187"/>
    </location>
</feature>
<feature type="transmembrane region" description="Helical" evidence="8">
    <location>
        <begin position="233"/>
        <end position="255"/>
    </location>
</feature>
<evidence type="ECO:0000313" key="10">
    <source>
        <dbReference type="EMBL" id="RKL43201.1"/>
    </source>
</evidence>
<name>A0A420TNS6_GIBIN</name>
<dbReference type="InterPro" id="IPR020846">
    <property type="entry name" value="MFS_dom"/>
</dbReference>
<dbReference type="Pfam" id="PF07690">
    <property type="entry name" value="MFS_1"/>
    <property type="match status" value="1"/>
</dbReference>
<dbReference type="Proteomes" id="UP000283569">
    <property type="component" value="Unassembled WGS sequence"/>
</dbReference>
<keyword evidence="4 8" id="KW-1133">Transmembrane helix</keyword>
<organism evidence="10 11">
    <name type="scientific">Gibberella intermedia</name>
    <name type="common">Bulb rot disease fungus</name>
    <name type="synonym">Fusarium proliferatum</name>
    <dbReference type="NCBI Taxonomy" id="948311"/>
    <lineage>
        <taxon>Eukaryota</taxon>
        <taxon>Fungi</taxon>
        <taxon>Dikarya</taxon>
        <taxon>Ascomycota</taxon>
        <taxon>Pezizomycotina</taxon>
        <taxon>Sordariomycetes</taxon>
        <taxon>Hypocreomycetidae</taxon>
        <taxon>Hypocreales</taxon>
        <taxon>Nectriaceae</taxon>
        <taxon>Fusarium</taxon>
        <taxon>Fusarium fujikuroi species complex</taxon>
    </lineage>
</organism>
<dbReference type="EMBL" id="MRDB01000012">
    <property type="protein sequence ID" value="RKL43201.1"/>
    <property type="molecule type" value="Genomic_DNA"/>
</dbReference>
<dbReference type="InterPro" id="IPR036259">
    <property type="entry name" value="MFS_trans_sf"/>
</dbReference>
<evidence type="ECO:0000259" key="9">
    <source>
        <dbReference type="PROSITE" id="PS50850"/>
    </source>
</evidence>
<proteinExistence type="predicted"/>
<keyword evidence="6" id="KW-0325">Glycoprotein</keyword>
<feature type="region of interest" description="Disordered" evidence="7">
    <location>
        <begin position="1"/>
        <end position="28"/>
    </location>
</feature>